<gene>
    <name evidence="13" type="ORF">N657DRAFT_639759</name>
</gene>
<dbReference type="Gene3D" id="2.40.70.10">
    <property type="entry name" value="Acid Proteases"/>
    <property type="match status" value="2"/>
</dbReference>
<evidence type="ECO:0000256" key="7">
    <source>
        <dbReference type="ARBA" id="ARBA00068059"/>
    </source>
</evidence>
<dbReference type="GeneID" id="87828600"/>
<reference evidence="13" key="1">
    <citation type="journal article" date="2023" name="Mol. Phylogenet. Evol.">
        <title>Genome-scale phylogeny and comparative genomics of the fungal order Sordariales.</title>
        <authorList>
            <person name="Hensen N."/>
            <person name="Bonometti L."/>
            <person name="Westerberg I."/>
            <person name="Brannstrom I.O."/>
            <person name="Guillou S."/>
            <person name="Cros-Aarteil S."/>
            <person name="Calhoun S."/>
            <person name="Haridas S."/>
            <person name="Kuo A."/>
            <person name="Mondo S."/>
            <person name="Pangilinan J."/>
            <person name="Riley R."/>
            <person name="LaButti K."/>
            <person name="Andreopoulos B."/>
            <person name="Lipzen A."/>
            <person name="Chen C."/>
            <person name="Yan M."/>
            <person name="Daum C."/>
            <person name="Ng V."/>
            <person name="Clum A."/>
            <person name="Steindorff A."/>
            <person name="Ohm R.A."/>
            <person name="Martin F."/>
            <person name="Silar P."/>
            <person name="Natvig D.O."/>
            <person name="Lalanne C."/>
            <person name="Gautier V."/>
            <person name="Ament-Velasquez S.L."/>
            <person name="Kruys A."/>
            <person name="Hutchinson M.I."/>
            <person name="Powell A.J."/>
            <person name="Barry K."/>
            <person name="Miller A.N."/>
            <person name="Grigoriev I.V."/>
            <person name="Debuchy R."/>
            <person name="Gladieux P."/>
            <person name="Hiltunen Thoren M."/>
            <person name="Johannesson H."/>
        </authorList>
    </citation>
    <scope>NUCLEOTIDE SEQUENCE</scope>
    <source>
        <strain evidence="13">CBS 731.68</strain>
    </source>
</reference>
<evidence type="ECO:0000256" key="4">
    <source>
        <dbReference type="ARBA" id="ARBA00022750"/>
    </source>
</evidence>
<keyword evidence="9" id="KW-1015">Disulfide bond</keyword>
<dbReference type="SUPFAM" id="SSF50630">
    <property type="entry name" value="Acid proteases"/>
    <property type="match status" value="1"/>
</dbReference>
<feature type="disulfide bond" evidence="9">
    <location>
        <begin position="321"/>
        <end position="372"/>
    </location>
</feature>
<dbReference type="CDD" id="cd05474">
    <property type="entry name" value="SAP_like"/>
    <property type="match status" value="1"/>
</dbReference>
<evidence type="ECO:0000313" key="13">
    <source>
        <dbReference type="EMBL" id="KAK4129188.1"/>
    </source>
</evidence>
<feature type="transmembrane region" description="Helical" evidence="11">
    <location>
        <begin position="474"/>
        <end position="501"/>
    </location>
</feature>
<dbReference type="AlphaFoldDB" id="A0AAN6Z950"/>
<comment type="caution">
    <text evidence="13">The sequence shown here is derived from an EMBL/GenBank/DDBJ whole genome shotgun (WGS) entry which is preliminary data.</text>
</comment>
<evidence type="ECO:0000256" key="2">
    <source>
        <dbReference type="ARBA" id="ARBA00022670"/>
    </source>
</evidence>
<keyword evidence="14" id="KW-1185">Reference proteome</keyword>
<keyword evidence="2 10" id="KW-0645">Protease</keyword>
<comment type="similarity">
    <text evidence="1 10">Belongs to the peptidase A1 family.</text>
</comment>
<evidence type="ECO:0000256" key="11">
    <source>
        <dbReference type="SAM" id="Phobius"/>
    </source>
</evidence>
<dbReference type="GO" id="GO:0004190">
    <property type="term" value="F:aspartic-type endopeptidase activity"/>
    <property type="evidence" value="ECO:0007669"/>
    <property type="project" value="UniProtKB-KW"/>
</dbReference>
<feature type="active site" evidence="8">
    <location>
        <position position="80"/>
    </location>
</feature>
<dbReference type="InterPro" id="IPR033876">
    <property type="entry name" value="SAP-like"/>
</dbReference>
<evidence type="ECO:0000256" key="10">
    <source>
        <dbReference type="RuleBase" id="RU000454"/>
    </source>
</evidence>
<evidence type="ECO:0000313" key="14">
    <source>
        <dbReference type="Proteomes" id="UP001302602"/>
    </source>
</evidence>
<feature type="active site" evidence="8">
    <location>
        <position position="286"/>
    </location>
</feature>
<evidence type="ECO:0000256" key="3">
    <source>
        <dbReference type="ARBA" id="ARBA00022729"/>
    </source>
</evidence>
<dbReference type="FunFam" id="2.40.70.10:FF:000011">
    <property type="entry name" value="Aspartic protease"/>
    <property type="match status" value="1"/>
</dbReference>
<dbReference type="PANTHER" id="PTHR47966:SF65">
    <property type="entry name" value="ASPARTIC-TYPE ENDOPEPTIDASE"/>
    <property type="match status" value="1"/>
</dbReference>
<keyword evidence="11" id="KW-0472">Membrane</keyword>
<dbReference type="PROSITE" id="PS00141">
    <property type="entry name" value="ASP_PROTEASE"/>
    <property type="match status" value="1"/>
</dbReference>
<dbReference type="Pfam" id="PF00026">
    <property type="entry name" value="Asp"/>
    <property type="match status" value="1"/>
</dbReference>
<dbReference type="InterPro" id="IPR021109">
    <property type="entry name" value="Peptidase_aspartic_dom_sf"/>
</dbReference>
<proteinExistence type="inferred from homology"/>
<dbReference type="PRINTS" id="PR00792">
    <property type="entry name" value="PEPSIN"/>
</dbReference>
<evidence type="ECO:0000256" key="8">
    <source>
        <dbReference type="PIRSR" id="PIRSR601461-1"/>
    </source>
</evidence>
<dbReference type="InterPro" id="IPR033121">
    <property type="entry name" value="PEPTIDASE_A1"/>
</dbReference>
<keyword evidence="4 10" id="KW-0064">Aspartyl protease</keyword>
<name>A0AAN6Z950_9PEZI</name>
<dbReference type="EMBL" id="MU853223">
    <property type="protein sequence ID" value="KAK4129188.1"/>
    <property type="molecule type" value="Genomic_DNA"/>
</dbReference>
<dbReference type="InterPro" id="IPR001969">
    <property type="entry name" value="Aspartic_peptidase_AS"/>
</dbReference>
<evidence type="ECO:0000256" key="6">
    <source>
        <dbReference type="ARBA" id="ARBA00067536"/>
    </source>
</evidence>
<sequence>MRGHNAVTIGALLADAVNAYSGNGVVQWDIQRSQRKEEFNRLRKRADTFEEVVTNDQARGGYFATCRLGTPGQDLTLQLDTGSSDIWVPSSRAAVCRQSRTGEGGCGLGSFNSDSSTSFTVVGEGNFDIEYLDGSSSKGDYFTDVFEIGGATLQNMTMGLGISTDIANGLVGVGYAANEAIVGNTRSTSSVYPNLPVHMVNEGLINTVAYSLWLNDLDASSGNILFGGIDTEKYQGDLTRITIYPTQRDPDIYTAFYVVLTSLEAVSSSGRDTLTSEQFPIPVVLDSGTTLSYLPNDLASQIWKEVGAVYSSRYQLAVLPCDMQNSKGYFSFGLGGPSGPRINVTMDELVIDLTAGNAPTFSSGQYQGQEVCAFGIQNFTNSPYLLGDTFLRSAYVVYDLVNNEVGIAATDFNSTDSNIVPFPSSGAPIPSATVAPDQSEVTNRPAFTSPGFAASPGFLDTSATRNENAAAGMLAAFGIGQMMVVGVTMVLTALGSGLFFIT</sequence>
<organism evidence="13 14">
    <name type="scientific">Parathielavia appendiculata</name>
    <dbReference type="NCBI Taxonomy" id="2587402"/>
    <lineage>
        <taxon>Eukaryota</taxon>
        <taxon>Fungi</taxon>
        <taxon>Dikarya</taxon>
        <taxon>Ascomycota</taxon>
        <taxon>Pezizomycotina</taxon>
        <taxon>Sordariomycetes</taxon>
        <taxon>Sordariomycetidae</taxon>
        <taxon>Sordariales</taxon>
        <taxon>Chaetomiaceae</taxon>
        <taxon>Parathielavia</taxon>
    </lineage>
</organism>
<dbReference type="Proteomes" id="UP001302602">
    <property type="component" value="Unassembled WGS sequence"/>
</dbReference>
<evidence type="ECO:0000256" key="9">
    <source>
        <dbReference type="PIRSR" id="PIRSR601461-2"/>
    </source>
</evidence>
<keyword evidence="3" id="KW-0732">Signal</keyword>
<reference evidence="13" key="2">
    <citation type="submission" date="2023-05" db="EMBL/GenBank/DDBJ databases">
        <authorList>
            <consortium name="Lawrence Berkeley National Laboratory"/>
            <person name="Steindorff A."/>
            <person name="Hensen N."/>
            <person name="Bonometti L."/>
            <person name="Westerberg I."/>
            <person name="Brannstrom I.O."/>
            <person name="Guillou S."/>
            <person name="Cros-Aarteil S."/>
            <person name="Calhoun S."/>
            <person name="Haridas S."/>
            <person name="Kuo A."/>
            <person name="Mondo S."/>
            <person name="Pangilinan J."/>
            <person name="Riley R."/>
            <person name="Labutti K."/>
            <person name="Andreopoulos B."/>
            <person name="Lipzen A."/>
            <person name="Chen C."/>
            <person name="Yanf M."/>
            <person name="Daum C."/>
            <person name="Ng V."/>
            <person name="Clum A."/>
            <person name="Ohm R."/>
            <person name="Martin F."/>
            <person name="Silar P."/>
            <person name="Natvig D."/>
            <person name="Lalanne C."/>
            <person name="Gautier V."/>
            <person name="Ament-Velasquez S.L."/>
            <person name="Kruys A."/>
            <person name="Hutchinson M.I."/>
            <person name="Powell A.J."/>
            <person name="Barry K."/>
            <person name="Miller A.N."/>
            <person name="Grigoriev I.V."/>
            <person name="Debuchy R."/>
            <person name="Gladieux P."/>
            <person name="Thoren M.H."/>
            <person name="Johannesson H."/>
        </authorList>
    </citation>
    <scope>NUCLEOTIDE SEQUENCE</scope>
    <source>
        <strain evidence="13">CBS 731.68</strain>
    </source>
</reference>
<keyword evidence="5 10" id="KW-0378">Hydrolase</keyword>
<dbReference type="GO" id="GO:0006508">
    <property type="term" value="P:proteolysis"/>
    <property type="evidence" value="ECO:0007669"/>
    <property type="project" value="UniProtKB-KW"/>
</dbReference>
<evidence type="ECO:0000256" key="5">
    <source>
        <dbReference type="ARBA" id="ARBA00022801"/>
    </source>
</evidence>
<evidence type="ECO:0000259" key="12">
    <source>
        <dbReference type="PROSITE" id="PS51767"/>
    </source>
</evidence>
<evidence type="ECO:0000256" key="1">
    <source>
        <dbReference type="ARBA" id="ARBA00007447"/>
    </source>
</evidence>
<keyword evidence="11" id="KW-1133">Transmembrane helix</keyword>
<dbReference type="RefSeq" id="XP_062652959.1">
    <property type="nucleotide sequence ID" value="XM_062791831.1"/>
</dbReference>
<accession>A0AAN6Z950</accession>
<feature type="domain" description="Peptidase A1" evidence="12">
    <location>
        <begin position="62"/>
        <end position="408"/>
    </location>
</feature>
<keyword evidence="11" id="KW-0812">Transmembrane</keyword>
<protein>
    <recommendedName>
        <fullName evidence="7">Probable aspartic-type endopeptidase OPSB</fullName>
    </recommendedName>
    <alternativeName>
        <fullName evidence="6">Probable aspartic-type endopeptidase opsB</fullName>
    </alternativeName>
</protein>
<dbReference type="PROSITE" id="PS51767">
    <property type="entry name" value="PEPTIDASE_A1"/>
    <property type="match status" value="1"/>
</dbReference>
<dbReference type="InterPro" id="IPR001461">
    <property type="entry name" value="Aspartic_peptidase_A1"/>
</dbReference>
<dbReference type="PANTHER" id="PTHR47966">
    <property type="entry name" value="BETA-SITE APP-CLEAVING ENZYME, ISOFORM A-RELATED"/>
    <property type="match status" value="1"/>
</dbReference>